<evidence type="ECO:0000256" key="1">
    <source>
        <dbReference type="ARBA" id="ARBA00004167"/>
    </source>
</evidence>
<dbReference type="EMBL" id="KI632232">
    <property type="protein sequence ID" value="EYU21047.1"/>
    <property type="molecule type" value="Genomic_DNA"/>
</dbReference>
<feature type="signal peptide" evidence="3">
    <location>
        <begin position="1"/>
        <end position="27"/>
    </location>
</feature>
<evidence type="ECO:0000256" key="2">
    <source>
        <dbReference type="ARBA" id="ARBA00022729"/>
    </source>
</evidence>
<feature type="domain" description="Wall-associated receptor kinase galacturonan-binding" evidence="4">
    <location>
        <begin position="34"/>
        <end position="97"/>
    </location>
</feature>
<keyword evidence="6" id="KW-1185">Reference proteome</keyword>
<comment type="subcellular location">
    <subcellularLocation>
        <location evidence="1">Membrane</location>
        <topology evidence="1">Single-pass membrane protein</topology>
    </subcellularLocation>
</comment>
<dbReference type="eggNOG" id="ENOG502SP4P">
    <property type="taxonomic scope" value="Eukaryota"/>
</dbReference>
<dbReference type="GO" id="GO:0016020">
    <property type="term" value="C:membrane"/>
    <property type="evidence" value="ECO:0007669"/>
    <property type="project" value="UniProtKB-SubCell"/>
</dbReference>
<dbReference type="GO" id="GO:0030247">
    <property type="term" value="F:polysaccharide binding"/>
    <property type="evidence" value="ECO:0007669"/>
    <property type="project" value="InterPro"/>
</dbReference>
<keyword evidence="2 3" id="KW-0732">Signal</keyword>
<dbReference type="PANTHER" id="PTHR33138">
    <property type="entry name" value="OS01G0690200 PROTEIN"/>
    <property type="match status" value="1"/>
</dbReference>
<dbReference type="AlphaFoldDB" id="A0A022PXG7"/>
<evidence type="ECO:0000259" key="4">
    <source>
        <dbReference type="Pfam" id="PF13947"/>
    </source>
</evidence>
<feature type="non-terminal residue" evidence="5">
    <location>
        <position position="243"/>
    </location>
</feature>
<dbReference type="Proteomes" id="UP000030748">
    <property type="component" value="Unassembled WGS sequence"/>
</dbReference>
<dbReference type="STRING" id="4155.A0A022PXG7"/>
<sequence>MYILLLKCFYYWIIIQYFVQITTSSSGHDNPKSCAPSSCGEIRNISYPFRLKTDPIRCGLAEYELSCENNTTSIYFHSQKYLVQVINYHNYTIRLTDVAVLNEDSCSFPNHSLSATDFIDTRHTFNKKRYYAFRPTKTWPITFISCPYPINNTQHSLLLDTSQYCSDGFNESNSRHKYIKFGPLNGSSIMDMCRIDLMVMTSLNLTYKNEGLVLSNLSQVHSCLVYGFELSVLILRCGSYCQD</sequence>
<proteinExistence type="predicted"/>
<name>A0A022PXG7_ERYGU</name>
<dbReference type="Pfam" id="PF13947">
    <property type="entry name" value="GUB_WAK_bind"/>
    <property type="match status" value="1"/>
</dbReference>
<gene>
    <name evidence="5" type="ORF">MIMGU_mgv1a021002mg</name>
</gene>
<dbReference type="InterPro" id="IPR025287">
    <property type="entry name" value="WAK_GUB"/>
</dbReference>
<protein>
    <recommendedName>
        <fullName evidence="4">Wall-associated receptor kinase galacturonan-binding domain-containing protein</fullName>
    </recommendedName>
</protein>
<evidence type="ECO:0000313" key="5">
    <source>
        <dbReference type="EMBL" id="EYU21047.1"/>
    </source>
</evidence>
<reference evidence="5 6" key="1">
    <citation type="journal article" date="2013" name="Proc. Natl. Acad. Sci. U.S.A.">
        <title>Fine-scale variation in meiotic recombination in Mimulus inferred from population shotgun sequencing.</title>
        <authorList>
            <person name="Hellsten U."/>
            <person name="Wright K.M."/>
            <person name="Jenkins J."/>
            <person name="Shu S."/>
            <person name="Yuan Y."/>
            <person name="Wessler S.R."/>
            <person name="Schmutz J."/>
            <person name="Willis J.H."/>
            <person name="Rokhsar D.S."/>
        </authorList>
    </citation>
    <scope>NUCLEOTIDE SEQUENCE [LARGE SCALE GENOMIC DNA]</scope>
    <source>
        <strain evidence="6">cv. DUN x IM62</strain>
    </source>
</reference>
<evidence type="ECO:0000313" key="6">
    <source>
        <dbReference type="Proteomes" id="UP000030748"/>
    </source>
</evidence>
<feature type="chain" id="PRO_5001506781" description="Wall-associated receptor kinase galacturonan-binding domain-containing protein" evidence="3">
    <location>
        <begin position="28"/>
        <end position="243"/>
    </location>
</feature>
<organism evidence="5 6">
    <name type="scientific">Erythranthe guttata</name>
    <name type="common">Yellow monkey flower</name>
    <name type="synonym">Mimulus guttatus</name>
    <dbReference type="NCBI Taxonomy" id="4155"/>
    <lineage>
        <taxon>Eukaryota</taxon>
        <taxon>Viridiplantae</taxon>
        <taxon>Streptophyta</taxon>
        <taxon>Embryophyta</taxon>
        <taxon>Tracheophyta</taxon>
        <taxon>Spermatophyta</taxon>
        <taxon>Magnoliopsida</taxon>
        <taxon>eudicotyledons</taxon>
        <taxon>Gunneridae</taxon>
        <taxon>Pentapetalae</taxon>
        <taxon>asterids</taxon>
        <taxon>lamiids</taxon>
        <taxon>Lamiales</taxon>
        <taxon>Phrymaceae</taxon>
        <taxon>Erythranthe</taxon>
    </lineage>
</organism>
<evidence type="ECO:0000256" key="3">
    <source>
        <dbReference type="SAM" id="SignalP"/>
    </source>
</evidence>
<dbReference type="PANTHER" id="PTHR33138:SF30">
    <property type="entry name" value="LEAF RUST 10 DISEASE-RESISTANCE LOCUS RECEPTOR-LIKE PROTEIN KINASE-LIKE 2.7"/>
    <property type="match status" value="1"/>
</dbReference>
<accession>A0A022PXG7</accession>